<dbReference type="AlphaFoldDB" id="F8L2Y9"/>
<protein>
    <recommendedName>
        <fullName evidence="1">Thioredoxin-like fold domain-containing protein</fullName>
    </recommendedName>
</protein>
<accession>F8L2Y9</accession>
<dbReference type="SUPFAM" id="SSF52833">
    <property type="entry name" value="Thioredoxin-like"/>
    <property type="match status" value="1"/>
</dbReference>
<dbReference type="Proteomes" id="UP000000496">
    <property type="component" value="Plasmid pSn"/>
</dbReference>
<proteinExistence type="predicted"/>
<evidence type="ECO:0000313" key="3">
    <source>
        <dbReference type="Proteomes" id="UP000000496"/>
    </source>
</evidence>
<gene>
    <name evidence="2" type="ordered locus">SNE_B24760</name>
</gene>
<dbReference type="Gene3D" id="3.40.30.10">
    <property type="entry name" value="Glutaredoxin"/>
    <property type="match status" value="1"/>
</dbReference>
<evidence type="ECO:0000259" key="1">
    <source>
        <dbReference type="Pfam" id="PF13462"/>
    </source>
</evidence>
<dbReference type="EMBL" id="FR872581">
    <property type="protein sequence ID" value="CCB87835.1"/>
    <property type="molecule type" value="Genomic_DNA"/>
</dbReference>
<evidence type="ECO:0000313" key="2">
    <source>
        <dbReference type="EMBL" id="CCB87835.1"/>
    </source>
</evidence>
<feature type="domain" description="Thioredoxin-like fold" evidence="1">
    <location>
        <begin position="34"/>
        <end position="194"/>
    </location>
</feature>
<keyword evidence="2" id="KW-0614">Plasmid</keyword>
<dbReference type="KEGG" id="sng:SNE_B24760"/>
<sequence>MLPISHRTVFYLSILVIGAISSKLLGFEKLDAKYTTSFGDPSALVQITEYFSFGCEKCLRLINQDFPQIKKELVDTGKVYWVFHPDPADLLTLQLMICLEKLTPEEKKEFFSLAAQMASKSPKRAVKWMGKTLRDRGCGGEEDLSLSWIEKASATQAAMRYLKQEDAPIMLPTIEVNGQLKEEFPTVSFIKSLINPQVSPCNSKS</sequence>
<dbReference type="InterPro" id="IPR036249">
    <property type="entry name" value="Thioredoxin-like_sf"/>
</dbReference>
<geneLocation type="plasmid" evidence="2 3">
    <name>pSn</name>
</geneLocation>
<dbReference type="RefSeq" id="WP_013935069.1">
    <property type="nucleotide sequence ID" value="NC_015710.1"/>
</dbReference>
<dbReference type="InterPro" id="IPR012336">
    <property type="entry name" value="Thioredoxin-like_fold"/>
</dbReference>
<name>F8L2Y9_SIMNZ</name>
<reference key="1">
    <citation type="journal article" date="2011" name="Mol. Biol. Evol.">
        <title>Unity in variety -- the pan-genome of the Chlamydiae.</title>
        <authorList>
            <person name="Collingro A."/>
            <person name="Tischler P."/>
            <person name="Weinmaier T."/>
            <person name="Penz T."/>
            <person name="Heinz E."/>
            <person name="Brunham R.C."/>
            <person name="Read T.D."/>
            <person name="Bavoil P.M."/>
            <person name="Sachse K."/>
            <person name="Kahane S."/>
            <person name="Friedman M.G."/>
            <person name="Rattei T."/>
            <person name="Myers G.S.A."/>
            <person name="Horn M."/>
        </authorList>
    </citation>
    <scope>NUCLEOTIDE SEQUENCE</scope>
    <source>
        <strain>Z</strain>
    </source>
</reference>
<dbReference type="HOGENOM" id="CLU_1336771_0_0_0"/>
<dbReference type="Pfam" id="PF13462">
    <property type="entry name" value="Thioredoxin_4"/>
    <property type="match status" value="1"/>
</dbReference>
<reference evidence="2 3" key="2">
    <citation type="journal article" date="2011" name="Mol. Biol. Evol.">
        <title>Unity in variety--the pan-genome of the Chlamydiae.</title>
        <authorList>
            <person name="Collingro A."/>
            <person name="Tischler P."/>
            <person name="Weinmaier T."/>
            <person name="Penz T."/>
            <person name="Heinz E."/>
            <person name="Brunham R.C."/>
            <person name="Read T.D."/>
            <person name="Bavoil P.M."/>
            <person name="Sachse K."/>
            <person name="Kahane S."/>
            <person name="Friedman M.G."/>
            <person name="Rattei T."/>
            <person name="Myers G.S."/>
            <person name="Horn M."/>
        </authorList>
    </citation>
    <scope>NUCLEOTIDE SEQUENCE [LARGE SCALE GENOMIC DNA]</scope>
    <source>
        <strain evidence="3">ATCC VR-1471 / Z</strain>
        <plasmid evidence="2 3">pSn</plasmid>
    </source>
</reference>
<dbReference type="OrthoDB" id="9784686at2"/>
<keyword evidence="3" id="KW-1185">Reference proteome</keyword>
<dbReference type="eggNOG" id="COG1651">
    <property type="taxonomic scope" value="Bacteria"/>
</dbReference>
<organism evidence="2 3">
    <name type="scientific">Simkania negevensis (strain ATCC VR-1471 / DSM 27360 / Z)</name>
    <dbReference type="NCBI Taxonomy" id="331113"/>
    <lineage>
        <taxon>Bacteria</taxon>
        <taxon>Pseudomonadati</taxon>
        <taxon>Chlamydiota</taxon>
        <taxon>Chlamydiia</taxon>
        <taxon>Parachlamydiales</taxon>
        <taxon>Simkaniaceae</taxon>
        <taxon>Simkania</taxon>
    </lineage>
</organism>